<proteinExistence type="predicted"/>
<reference evidence="4" key="1">
    <citation type="submission" date="2015-07" db="EMBL/GenBank/DDBJ databases">
        <title>Adaptation to a free-living lifestyle via gene acquisitions in the diplomonad Trepomonas sp. PC1.</title>
        <authorList>
            <person name="Xu F."/>
            <person name="Jerlstrom-Hultqvist J."/>
            <person name="Kolisko M."/>
            <person name="Simpson A.G.B."/>
            <person name="Roger A.J."/>
            <person name="Svard S.G."/>
            <person name="Andersson J.O."/>
        </authorList>
    </citation>
    <scope>NUCLEOTIDE SEQUENCE</scope>
    <source>
        <strain evidence="4">PC1</strain>
    </source>
</reference>
<keyword evidence="2" id="KW-0812">Transmembrane</keyword>
<feature type="compositionally biased region" description="Basic and acidic residues" evidence="1">
    <location>
        <begin position="515"/>
        <end position="534"/>
    </location>
</feature>
<dbReference type="PROSITE" id="PS01186">
    <property type="entry name" value="EGF_2"/>
    <property type="match status" value="1"/>
</dbReference>
<gene>
    <name evidence="4" type="ORF">TPC1_30571</name>
</gene>
<sequence length="559" mass="61673">IYQINNSADFMAIGKQIADVYILNKDIELSNYTVVPQLLSGDFIGNNHTIMNGTIQTLQKTFLSQSTLWYAGLFITNKSVTISNLTLQNIKVDVFQTEPTFSDLLFIGILLPYGSPIVNGVRLYDCEINVVTNTNRRAIGGLVGRSYNLSVVDIVVSNLIIDNRGGNDGRTVGVDIGIISGISTNVTIQIADLSIDYSTQIQFLNQRIGVIGKIETGVFELIQSKFNIFALFSQQLSLCGIVCDASKRFYITNVSTILNGTLVENKIFAVTKSALAVVQNALTLLNDLKNTSLDQIDQIYMISSSVPVSDCIQCGYQSESTQIANLQPSPYKLPSGQRFAKSDFTLDKACSAQDQICSANAKCVSVQTGEVVSLQCVCLQGFAYEQECHDSNCLQDGLVCNGFADTCYEGEWCFLQEEANLDIGVVVGGAIAGVLLISFCVALMIYLKHKSAKKKLDEQRKQVLTEMSISASKKSFQQKLTQQKKKRPIKKKKKEIILEEIPQFSNYVDEQEGVREGAKSAMKGDKQIKGDKIPILDGKPKRKMELKPIKINKRVEEVD</sequence>
<feature type="non-terminal residue" evidence="4">
    <location>
        <position position="559"/>
    </location>
</feature>
<name>A0A146K240_9EUKA</name>
<dbReference type="AlphaFoldDB" id="A0A146K240"/>
<feature type="transmembrane region" description="Helical" evidence="2">
    <location>
        <begin position="423"/>
        <end position="447"/>
    </location>
</feature>
<feature type="region of interest" description="Disordered" evidence="1">
    <location>
        <begin position="515"/>
        <end position="541"/>
    </location>
</feature>
<accession>A0A146K240</accession>
<feature type="domain" description="EGF-like" evidence="3">
    <location>
        <begin position="376"/>
        <end position="388"/>
    </location>
</feature>
<feature type="non-terminal residue" evidence="4">
    <location>
        <position position="1"/>
    </location>
</feature>
<evidence type="ECO:0000256" key="1">
    <source>
        <dbReference type="SAM" id="MobiDB-lite"/>
    </source>
</evidence>
<keyword evidence="2" id="KW-0472">Membrane</keyword>
<keyword evidence="2" id="KW-1133">Transmembrane helix</keyword>
<dbReference type="EMBL" id="GDID01006672">
    <property type="protein sequence ID" value="JAP89934.1"/>
    <property type="molecule type" value="Transcribed_RNA"/>
</dbReference>
<organism evidence="4">
    <name type="scientific">Trepomonas sp. PC1</name>
    <dbReference type="NCBI Taxonomy" id="1076344"/>
    <lineage>
        <taxon>Eukaryota</taxon>
        <taxon>Metamonada</taxon>
        <taxon>Diplomonadida</taxon>
        <taxon>Hexamitidae</taxon>
        <taxon>Hexamitinae</taxon>
        <taxon>Trepomonas</taxon>
    </lineage>
</organism>
<evidence type="ECO:0000259" key="3">
    <source>
        <dbReference type="PROSITE" id="PS01186"/>
    </source>
</evidence>
<dbReference type="InterPro" id="IPR000742">
    <property type="entry name" value="EGF"/>
</dbReference>
<evidence type="ECO:0000313" key="4">
    <source>
        <dbReference type="EMBL" id="JAP89934.1"/>
    </source>
</evidence>
<protein>
    <recommendedName>
        <fullName evidence="3">EGF-like domain-containing protein</fullName>
    </recommendedName>
</protein>
<evidence type="ECO:0000256" key="2">
    <source>
        <dbReference type="SAM" id="Phobius"/>
    </source>
</evidence>